<name>A0AB34PCV8_9XANT</name>
<dbReference type="SUPFAM" id="SSF52540">
    <property type="entry name" value="P-loop containing nucleoside triphosphate hydrolases"/>
    <property type="match status" value="1"/>
</dbReference>
<dbReference type="PANTHER" id="PTHR43581:SF2">
    <property type="entry name" value="EXCINUCLEASE ATPASE SUBUNIT"/>
    <property type="match status" value="1"/>
</dbReference>
<dbReference type="PANTHER" id="PTHR43581">
    <property type="entry name" value="ATP/GTP PHOSPHATASE"/>
    <property type="match status" value="1"/>
</dbReference>
<sequence>MKVIYSGRASRRTNSPPEMSGDVLELLSNDWDDYGFKTSFPVVCRIKSQLIELGMIRLLIEDEHNSATYLDRLLREGWNGVFPIPHTNYVSVPSEISFYEQLMGVLGTSKATGVAKELRDASYTINFDSDHRVRTLVDSKGFQDSLQRERGSQKAYLDGWKVLDSQAISVMDLGFSFDDVCGGQSVLNLKFQGDGLLPHDVNALIGPNGVGKSRVLHQIVEDWMRPSKSPERGFTKKPNLSQVVVVCYSPFETFPVDLEGKNLQDKDAYRYYGLRGRGGVREGSLGKIRLSHTFPKRNSAAALIECLADDQRYGAIPGWAKKVRTVESTLRLAFPFDFAAVQIEPRRRASHLYRDGTTADPLCVDLGDDRASRRRYIPITSGLIEEIDPEKLRDRVLLEKGVTFFHQDAPVQLSSGQRLFAYIVINVLGAIRRNSLLLVDEPELFLHPTLEIQFVDMLKRILAKFNSKALIATHSEVTVREIPARCVHVFEKTEEGLVIKQPPFQTFGGDVQRISSYVFGDNVASKPFEKWIKDRIEELGSGEELLDQLGDQVNEELVIQIRALDRNAW</sequence>
<evidence type="ECO:0000259" key="1">
    <source>
        <dbReference type="Pfam" id="PF13175"/>
    </source>
</evidence>
<protein>
    <submittedName>
        <fullName evidence="2">AAA-type ATPase domain protein</fullName>
    </submittedName>
</protein>
<reference evidence="2 3" key="1">
    <citation type="submission" date="2014-10" db="EMBL/GenBank/DDBJ databases">
        <title>Genome sequence of a Xanthomonas strain that is pathogenic on beans.</title>
        <authorList>
            <person name="Aritua V."/>
            <person name="Sapp M."/>
            <person name="Harrison J."/>
            <person name="Smith J."/>
            <person name="Studholme D."/>
        </authorList>
    </citation>
    <scope>NUCLEOTIDE SEQUENCE [LARGE SCALE GENOMIC DNA]</scope>
    <source>
        <strain evidence="2 3">Nyagatare</strain>
    </source>
</reference>
<organism evidence="2 3">
    <name type="scientific">Xanthomonas cannabis pv. phaseoli</name>
    <dbReference type="NCBI Taxonomy" id="1885902"/>
    <lineage>
        <taxon>Bacteria</taxon>
        <taxon>Pseudomonadati</taxon>
        <taxon>Pseudomonadota</taxon>
        <taxon>Gammaproteobacteria</taxon>
        <taxon>Lysobacterales</taxon>
        <taxon>Lysobacteraceae</taxon>
        <taxon>Xanthomonas</taxon>
    </lineage>
</organism>
<dbReference type="EMBL" id="JRQI01000007">
    <property type="protein sequence ID" value="KGK59382.1"/>
    <property type="molecule type" value="Genomic_DNA"/>
</dbReference>
<dbReference type="GO" id="GO:0005524">
    <property type="term" value="F:ATP binding"/>
    <property type="evidence" value="ECO:0007669"/>
    <property type="project" value="InterPro"/>
</dbReference>
<evidence type="ECO:0000313" key="3">
    <source>
        <dbReference type="Proteomes" id="UP000029879"/>
    </source>
</evidence>
<comment type="caution">
    <text evidence="2">The sequence shown here is derived from an EMBL/GenBank/DDBJ whole genome shotgun (WGS) entry which is preliminary data.</text>
</comment>
<dbReference type="GO" id="GO:0016887">
    <property type="term" value="F:ATP hydrolysis activity"/>
    <property type="evidence" value="ECO:0007669"/>
    <property type="project" value="InterPro"/>
</dbReference>
<proteinExistence type="predicted"/>
<evidence type="ECO:0000313" key="2">
    <source>
        <dbReference type="EMBL" id="KGK59382.1"/>
    </source>
</evidence>
<dbReference type="Pfam" id="PF13175">
    <property type="entry name" value="AAA_15"/>
    <property type="match status" value="1"/>
</dbReference>
<dbReference type="InterPro" id="IPR041685">
    <property type="entry name" value="AAA_GajA/Old/RecF-like"/>
</dbReference>
<dbReference type="AlphaFoldDB" id="A0AB34PCV8"/>
<accession>A0AB34PCV8</accession>
<dbReference type="InterPro" id="IPR027417">
    <property type="entry name" value="P-loop_NTPase"/>
</dbReference>
<dbReference type="CDD" id="cd00267">
    <property type="entry name" value="ABC_ATPase"/>
    <property type="match status" value="1"/>
</dbReference>
<gene>
    <name evidence="2" type="ORF">NC00_03095</name>
</gene>
<dbReference type="RefSeq" id="WP_047693489.1">
    <property type="nucleotide sequence ID" value="NZ_KN265462.1"/>
</dbReference>
<dbReference type="Proteomes" id="UP000029879">
    <property type="component" value="Unassembled WGS sequence"/>
</dbReference>
<feature type="domain" description="Endonuclease GajA/Old nuclease/RecF-like AAA" evidence="1">
    <location>
        <begin position="413"/>
        <end position="476"/>
    </location>
</feature>
<dbReference type="InterPro" id="IPR051396">
    <property type="entry name" value="Bact_Antivir_Def_Nuclease"/>
</dbReference>
<dbReference type="Gene3D" id="3.40.50.300">
    <property type="entry name" value="P-loop containing nucleotide triphosphate hydrolases"/>
    <property type="match status" value="1"/>
</dbReference>